<dbReference type="Proteomes" id="UP000242146">
    <property type="component" value="Unassembled WGS sequence"/>
</dbReference>
<dbReference type="OrthoDB" id="5840532at2759"/>
<evidence type="ECO:0000313" key="6">
    <source>
        <dbReference type="Proteomes" id="UP000242146"/>
    </source>
</evidence>
<comment type="similarity">
    <text evidence="1 4">Belongs to the short-chain dehydrogenases/reductases (SDR) family.</text>
</comment>
<organism evidence="5 6">
    <name type="scientific">Hesseltinella vesiculosa</name>
    <dbReference type="NCBI Taxonomy" id="101127"/>
    <lineage>
        <taxon>Eukaryota</taxon>
        <taxon>Fungi</taxon>
        <taxon>Fungi incertae sedis</taxon>
        <taxon>Mucoromycota</taxon>
        <taxon>Mucoromycotina</taxon>
        <taxon>Mucoromycetes</taxon>
        <taxon>Mucorales</taxon>
        <taxon>Cunninghamellaceae</taxon>
        <taxon>Hesseltinella</taxon>
    </lineage>
</organism>
<dbReference type="PANTHER" id="PTHR44229">
    <property type="entry name" value="15-HYDROXYPROSTAGLANDIN DEHYDROGENASE [NAD(+)]"/>
    <property type="match status" value="1"/>
</dbReference>
<dbReference type="PROSITE" id="PS00061">
    <property type="entry name" value="ADH_SHORT"/>
    <property type="match status" value="1"/>
</dbReference>
<evidence type="ECO:0000256" key="3">
    <source>
        <dbReference type="ARBA" id="ARBA00023002"/>
    </source>
</evidence>
<evidence type="ECO:0000313" key="5">
    <source>
        <dbReference type="EMBL" id="ORX53260.1"/>
    </source>
</evidence>
<dbReference type="EMBL" id="MCGT01000016">
    <property type="protein sequence ID" value="ORX53260.1"/>
    <property type="molecule type" value="Genomic_DNA"/>
</dbReference>
<evidence type="ECO:0000256" key="1">
    <source>
        <dbReference type="ARBA" id="ARBA00006484"/>
    </source>
</evidence>
<accession>A0A1X2GGM9</accession>
<dbReference type="PANTHER" id="PTHR44229:SF4">
    <property type="entry name" value="15-HYDROXYPROSTAGLANDIN DEHYDROGENASE [NAD(+)]"/>
    <property type="match status" value="1"/>
</dbReference>
<dbReference type="AlphaFoldDB" id="A0A1X2GGM9"/>
<dbReference type="GO" id="GO:0016616">
    <property type="term" value="F:oxidoreductase activity, acting on the CH-OH group of donors, NAD or NADP as acceptor"/>
    <property type="evidence" value="ECO:0007669"/>
    <property type="project" value="TreeGrafter"/>
</dbReference>
<dbReference type="STRING" id="101127.A0A1X2GGM9"/>
<gene>
    <name evidence="5" type="ORF">DM01DRAFT_1374697</name>
</gene>
<dbReference type="InterPro" id="IPR036291">
    <property type="entry name" value="NAD(P)-bd_dom_sf"/>
</dbReference>
<dbReference type="PRINTS" id="PR00080">
    <property type="entry name" value="SDRFAMILY"/>
</dbReference>
<evidence type="ECO:0000256" key="4">
    <source>
        <dbReference type="RuleBase" id="RU000363"/>
    </source>
</evidence>
<keyword evidence="6" id="KW-1185">Reference proteome</keyword>
<evidence type="ECO:0000256" key="2">
    <source>
        <dbReference type="ARBA" id="ARBA00022857"/>
    </source>
</evidence>
<dbReference type="Pfam" id="PF00106">
    <property type="entry name" value="adh_short"/>
    <property type="match status" value="1"/>
</dbReference>
<name>A0A1X2GGM9_9FUNG</name>
<dbReference type="InterPro" id="IPR020904">
    <property type="entry name" value="Sc_DH/Rdtase_CS"/>
</dbReference>
<keyword evidence="2" id="KW-0521">NADP</keyword>
<sequence length="274" mass="29983">MQIEKSVALIYGGTSGIGKALAMALLDRGANVIYTGSSLEKGEDMAKSIRTERAVFHHCDITDWDKQEECYEHARQAFGKSVDMVVVIAGVLDSSDLMNDHETDGTYHTIQVNITACVKANRLAIQHFLREGKQGCIINTSSIYGLYGAPLAPMYSASKHAIIGLTRSYGLLLRGTDIRVNCIAPSFIETSMLSGAAKVTAAAIGYIPMETCIRGYLRLIEDDGLNGDILSIKSGDGMLLEPKNLNDFEVKLTELSTRRTDTRVSEMKAYFEVK</sequence>
<dbReference type="Gene3D" id="3.40.50.720">
    <property type="entry name" value="NAD(P)-binding Rossmann-like Domain"/>
    <property type="match status" value="1"/>
</dbReference>
<proteinExistence type="inferred from homology"/>
<dbReference type="GO" id="GO:0005737">
    <property type="term" value="C:cytoplasm"/>
    <property type="evidence" value="ECO:0007669"/>
    <property type="project" value="TreeGrafter"/>
</dbReference>
<keyword evidence="3" id="KW-0560">Oxidoreductase</keyword>
<protein>
    <submittedName>
        <fullName evidence="5">NAD(P)-binding protein</fullName>
    </submittedName>
</protein>
<dbReference type="SUPFAM" id="SSF51735">
    <property type="entry name" value="NAD(P)-binding Rossmann-fold domains"/>
    <property type="match status" value="1"/>
</dbReference>
<reference evidence="5 6" key="1">
    <citation type="submission" date="2016-07" db="EMBL/GenBank/DDBJ databases">
        <title>Pervasive Adenine N6-methylation of Active Genes in Fungi.</title>
        <authorList>
            <consortium name="DOE Joint Genome Institute"/>
            <person name="Mondo S.J."/>
            <person name="Dannebaum R.O."/>
            <person name="Kuo R.C."/>
            <person name="Labutti K."/>
            <person name="Haridas S."/>
            <person name="Kuo A."/>
            <person name="Salamov A."/>
            <person name="Ahrendt S.R."/>
            <person name="Lipzen A."/>
            <person name="Sullivan W."/>
            <person name="Andreopoulos W.B."/>
            <person name="Clum A."/>
            <person name="Lindquist E."/>
            <person name="Daum C."/>
            <person name="Ramamoorthy G.K."/>
            <person name="Gryganskyi A."/>
            <person name="Culley D."/>
            <person name="Magnuson J.K."/>
            <person name="James T.Y."/>
            <person name="O'Malley M.A."/>
            <person name="Stajich J.E."/>
            <person name="Spatafora J.W."/>
            <person name="Visel A."/>
            <person name="Grigoriev I.V."/>
        </authorList>
    </citation>
    <scope>NUCLEOTIDE SEQUENCE [LARGE SCALE GENOMIC DNA]</scope>
    <source>
        <strain evidence="5 6">NRRL 3301</strain>
    </source>
</reference>
<dbReference type="InterPro" id="IPR002347">
    <property type="entry name" value="SDR_fam"/>
</dbReference>
<dbReference type="PRINTS" id="PR00081">
    <property type="entry name" value="GDHRDH"/>
</dbReference>
<comment type="caution">
    <text evidence="5">The sequence shown here is derived from an EMBL/GenBank/DDBJ whole genome shotgun (WGS) entry which is preliminary data.</text>
</comment>